<keyword evidence="9" id="KW-1185">Reference proteome</keyword>
<evidence type="ECO:0000256" key="3">
    <source>
        <dbReference type="ARBA" id="ARBA00022679"/>
    </source>
</evidence>
<reference evidence="9" key="1">
    <citation type="journal article" date="2010" name="Nature">
        <title>The Amphimedon queenslandica genome and the evolution of animal complexity.</title>
        <authorList>
            <person name="Srivastava M."/>
            <person name="Simakov O."/>
            <person name="Chapman J."/>
            <person name="Fahey B."/>
            <person name="Gauthier M.E."/>
            <person name="Mitros T."/>
            <person name="Richards G.S."/>
            <person name="Conaco C."/>
            <person name="Dacre M."/>
            <person name="Hellsten U."/>
            <person name="Larroux C."/>
            <person name="Putnam N.H."/>
            <person name="Stanke M."/>
            <person name="Adamska M."/>
            <person name="Darling A."/>
            <person name="Degnan S.M."/>
            <person name="Oakley T.H."/>
            <person name="Plachetzki D.C."/>
            <person name="Zhai Y."/>
            <person name="Adamski M."/>
            <person name="Calcino A."/>
            <person name="Cummins S.F."/>
            <person name="Goodstein D.M."/>
            <person name="Harris C."/>
            <person name="Jackson D.J."/>
            <person name="Leys S.P."/>
            <person name="Shu S."/>
            <person name="Woodcroft B.J."/>
            <person name="Vervoort M."/>
            <person name="Kosik K.S."/>
            <person name="Manning G."/>
            <person name="Degnan B.M."/>
            <person name="Rokhsar D.S."/>
        </authorList>
    </citation>
    <scope>NUCLEOTIDE SEQUENCE [LARGE SCALE GENOMIC DNA]</scope>
</reference>
<evidence type="ECO:0000259" key="7">
    <source>
        <dbReference type="PROSITE" id="PS51059"/>
    </source>
</evidence>
<dbReference type="Proteomes" id="UP000007879">
    <property type="component" value="Unassembled WGS sequence"/>
</dbReference>
<reference evidence="8" key="2">
    <citation type="submission" date="2024-06" db="UniProtKB">
        <authorList>
            <consortium name="EnsemblMetazoa"/>
        </authorList>
    </citation>
    <scope>IDENTIFICATION</scope>
</reference>
<proteinExistence type="predicted"/>
<dbReference type="InterPro" id="IPR037197">
    <property type="entry name" value="WWE_dom_sf"/>
</dbReference>
<dbReference type="AlphaFoldDB" id="A0AAN0K4S5"/>
<comment type="subcellular location">
    <subcellularLocation>
        <location evidence="1">Nucleus</location>
    </subcellularLocation>
</comment>
<evidence type="ECO:0000256" key="1">
    <source>
        <dbReference type="ARBA" id="ARBA00004123"/>
    </source>
</evidence>
<dbReference type="InterPro" id="IPR052056">
    <property type="entry name" value="Mono-ARTD/PARP"/>
</dbReference>
<dbReference type="GO" id="GO:0003950">
    <property type="term" value="F:NAD+ poly-ADP-ribosyltransferase activity"/>
    <property type="evidence" value="ECO:0007669"/>
    <property type="project" value="InterPro"/>
</dbReference>
<keyword evidence="2" id="KW-0328">Glycosyltransferase</keyword>
<dbReference type="GO" id="GO:0005634">
    <property type="term" value="C:nucleus"/>
    <property type="evidence" value="ECO:0007669"/>
    <property type="project" value="UniProtKB-SubCell"/>
</dbReference>
<evidence type="ECO:0000256" key="5">
    <source>
        <dbReference type="ARBA" id="ARBA00023242"/>
    </source>
</evidence>
<organism evidence="8 9">
    <name type="scientific">Amphimedon queenslandica</name>
    <name type="common">Sponge</name>
    <dbReference type="NCBI Taxonomy" id="400682"/>
    <lineage>
        <taxon>Eukaryota</taxon>
        <taxon>Metazoa</taxon>
        <taxon>Porifera</taxon>
        <taxon>Demospongiae</taxon>
        <taxon>Heteroscleromorpha</taxon>
        <taxon>Haplosclerida</taxon>
        <taxon>Niphatidae</taxon>
        <taxon>Amphimedon</taxon>
    </lineage>
</organism>
<evidence type="ECO:0000256" key="2">
    <source>
        <dbReference type="ARBA" id="ARBA00022676"/>
    </source>
</evidence>
<dbReference type="InterPro" id="IPR004170">
    <property type="entry name" value="WWE_dom"/>
</dbReference>
<name>A0AAN0K4S5_AMPQE</name>
<dbReference type="GO" id="GO:0003714">
    <property type="term" value="F:transcription corepressor activity"/>
    <property type="evidence" value="ECO:0007669"/>
    <property type="project" value="TreeGrafter"/>
</dbReference>
<dbReference type="Gene3D" id="3.30.720.50">
    <property type="match status" value="1"/>
</dbReference>
<evidence type="ECO:0000313" key="9">
    <source>
        <dbReference type="Proteomes" id="UP000007879"/>
    </source>
</evidence>
<accession>A0AAN0K4S5</accession>
<dbReference type="KEGG" id="aqu:109593658"/>
<evidence type="ECO:0000256" key="4">
    <source>
        <dbReference type="ARBA" id="ARBA00023027"/>
    </source>
</evidence>
<dbReference type="PROSITE" id="PS50918">
    <property type="entry name" value="WWE"/>
    <property type="match status" value="1"/>
</dbReference>
<keyword evidence="3" id="KW-0808">Transferase</keyword>
<dbReference type="SUPFAM" id="SSF56399">
    <property type="entry name" value="ADP-ribosylation"/>
    <property type="match status" value="1"/>
</dbReference>
<dbReference type="Gene3D" id="3.90.228.10">
    <property type="match status" value="1"/>
</dbReference>
<feature type="domain" description="PARP catalytic" evidence="7">
    <location>
        <begin position="197"/>
        <end position="294"/>
    </location>
</feature>
<dbReference type="EnsemblMetazoa" id="XM_020008641.1">
    <property type="protein sequence ID" value="XP_019864200.1"/>
    <property type="gene ID" value="LOC109593658"/>
</dbReference>
<evidence type="ECO:0008006" key="10">
    <source>
        <dbReference type="Google" id="ProtNLM"/>
    </source>
</evidence>
<dbReference type="GO" id="GO:0010629">
    <property type="term" value="P:negative regulation of gene expression"/>
    <property type="evidence" value="ECO:0007669"/>
    <property type="project" value="TreeGrafter"/>
</dbReference>
<dbReference type="GeneID" id="109593658"/>
<dbReference type="PANTHER" id="PTHR14453">
    <property type="entry name" value="PARP/ZINC FINGER CCCH TYPE DOMAIN CONTAINING PROTEIN"/>
    <property type="match status" value="1"/>
</dbReference>
<evidence type="ECO:0000259" key="6">
    <source>
        <dbReference type="PROSITE" id="PS50918"/>
    </source>
</evidence>
<dbReference type="RefSeq" id="XP_019864200.1">
    <property type="nucleotide sequence ID" value="XM_020008641.1"/>
</dbReference>
<protein>
    <recommendedName>
        <fullName evidence="10">PARP</fullName>
    </recommendedName>
</protein>
<dbReference type="GO" id="GO:0005737">
    <property type="term" value="C:cytoplasm"/>
    <property type="evidence" value="ECO:0007669"/>
    <property type="project" value="TreeGrafter"/>
</dbReference>
<dbReference type="InterPro" id="IPR012317">
    <property type="entry name" value="Poly(ADP-ribose)pol_cat_dom"/>
</dbReference>
<feature type="domain" description="WWE" evidence="6">
    <location>
        <begin position="106"/>
        <end position="181"/>
    </location>
</feature>
<dbReference type="PANTHER" id="PTHR14453:SF67">
    <property type="entry name" value="POLY [ADP-RIBOSE] POLYMERASE"/>
    <property type="match status" value="1"/>
</dbReference>
<dbReference type="SUPFAM" id="SSF117839">
    <property type="entry name" value="WWE domain"/>
    <property type="match status" value="1"/>
</dbReference>
<keyword evidence="4" id="KW-0520">NAD</keyword>
<keyword evidence="5" id="KW-0539">Nucleus</keyword>
<sequence length="294" mass="34240">MLPLVSEVRLHIYGEEELMVNTAEKKLKATIFTTFYTEEIDYPSITAFSDKTLHELESFASDHNVDIEIDRDPSLHSVNLSGFLQDVMLVKDKICDATSLITREQSNKAAAALVSKTVCWIRINPDNEEEEEYGKLLNYEIEQAFQNEKKIYYAADYDFFINFWKMEEKDEATDKTAVVKRLDLTKAQEQPDNWDPMPFDSQGKEKRFYLVPLPAISPEYETAKAAFNKTMTRSYSQILSIQRLQNPVLYYQYAVRKKEMEKRNPKGHQNERLLWHGTSPDTLDKINTCGFDRN</sequence>
<evidence type="ECO:0000313" key="8">
    <source>
        <dbReference type="EnsemblMetazoa" id="XP_019864200.1"/>
    </source>
</evidence>
<dbReference type="PROSITE" id="PS51059">
    <property type="entry name" value="PARP_CATALYTIC"/>
    <property type="match status" value="1"/>
</dbReference>